<dbReference type="Pfam" id="PF21338">
    <property type="entry name" value="Top1B_N_bact"/>
    <property type="match status" value="1"/>
</dbReference>
<dbReference type="PROSITE" id="PS52038">
    <property type="entry name" value="TOPO_IB_2"/>
    <property type="match status" value="1"/>
</dbReference>
<feature type="domain" description="DNA topoisomerase IB N-terminal" evidence="8">
    <location>
        <begin position="26"/>
        <end position="74"/>
    </location>
</feature>
<evidence type="ECO:0000313" key="10">
    <source>
        <dbReference type="Proteomes" id="UP001208938"/>
    </source>
</evidence>
<dbReference type="Gene3D" id="1.10.132.120">
    <property type="match status" value="1"/>
</dbReference>
<gene>
    <name evidence="9" type="ORF">OKW52_15760</name>
</gene>
<accession>A0ABT3H1F9</accession>
<evidence type="ECO:0000259" key="8">
    <source>
        <dbReference type="Pfam" id="PF21338"/>
    </source>
</evidence>
<proteinExistence type="inferred from homology"/>
<evidence type="ECO:0000313" key="9">
    <source>
        <dbReference type="EMBL" id="MCW1933674.1"/>
    </source>
</evidence>
<keyword evidence="4" id="KW-0799">Topoisomerase</keyword>
<keyword evidence="6" id="KW-0413">Isomerase</keyword>
<reference evidence="9 10" key="1">
    <citation type="submission" date="2022-10" db="EMBL/GenBank/DDBJ databases">
        <title>Pararhodobacter sp. nov., isolated from marine algae.</title>
        <authorList>
            <person name="Choi B.J."/>
            <person name="Kim J.M."/>
            <person name="Lee J.K."/>
            <person name="Choi D.G."/>
            <person name="Jeon C.O."/>
        </authorList>
    </citation>
    <scope>NUCLEOTIDE SEQUENCE [LARGE SCALE GENOMIC DNA]</scope>
    <source>
        <strain evidence="9 10">ZQ420</strain>
    </source>
</reference>
<name>A0ABT3H1F9_9RHOB</name>
<dbReference type="PRINTS" id="PR00416">
    <property type="entry name" value="EUTPISMRASEI"/>
</dbReference>
<dbReference type="Gene3D" id="3.30.66.10">
    <property type="entry name" value="DNA topoisomerase I domain"/>
    <property type="match status" value="1"/>
</dbReference>
<dbReference type="SUPFAM" id="SSF55869">
    <property type="entry name" value="DNA topoisomerase I domain"/>
    <property type="match status" value="1"/>
</dbReference>
<dbReference type="EMBL" id="JAPDFL010000001">
    <property type="protein sequence ID" value="MCW1933674.1"/>
    <property type="molecule type" value="Genomic_DNA"/>
</dbReference>
<dbReference type="Gene3D" id="3.90.15.10">
    <property type="entry name" value="Topoisomerase I, Chain A, domain 3"/>
    <property type="match status" value="1"/>
</dbReference>
<dbReference type="InterPro" id="IPR014711">
    <property type="entry name" value="TopoI_cat_a-hlx-sub_euk"/>
</dbReference>
<dbReference type="SUPFAM" id="SSF56349">
    <property type="entry name" value="DNA breaking-rejoining enzymes"/>
    <property type="match status" value="1"/>
</dbReference>
<organism evidence="9 10">
    <name type="scientific">Pararhodobacter zhoushanensis</name>
    <dbReference type="NCBI Taxonomy" id="2479545"/>
    <lineage>
        <taxon>Bacteria</taxon>
        <taxon>Pseudomonadati</taxon>
        <taxon>Pseudomonadota</taxon>
        <taxon>Alphaproteobacteria</taxon>
        <taxon>Rhodobacterales</taxon>
        <taxon>Paracoccaceae</taxon>
        <taxon>Pararhodobacter</taxon>
    </lineage>
</organism>
<dbReference type="RefSeq" id="WP_264506554.1">
    <property type="nucleotide sequence ID" value="NZ_JAPDFL010000001.1"/>
</dbReference>
<evidence type="ECO:0000259" key="7">
    <source>
        <dbReference type="Pfam" id="PF01028"/>
    </source>
</evidence>
<sequence length="331" mass="36061">MASRRAALVYYPDDQPGIRRQRRGRGFSYYAPDGMLIRDPAERARIAALAVPPAYTSVWISPQPQGHLLATGRDAKGRKQYRYHPEWAEHRAQKKYDSLATFGRCLPRLRARIAAGLCAPAGSRDLALAAVLALLDRAALRIGSADYARENGTHGATTLLAKHIRFDATGITLHFPAKRGTPVTCHLHGPRLQRALHKVQDLPGADLIAWSDGDGVAHPLRSDEVNAVLAEICGAGTSAKTFRTWNGTMAAFAVAAQDGPLTIHDMATAAAERLSNTPAIARKSYIHPQVIALAQLKDAERARLLRRLHPPPLHRLRTHEGALIALLDTAT</sequence>
<evidence type="ECO:0000256" key="1">
    <source>
        <dbReference type="ARBA" id="ARBA00000213"/>
    </source>
</evidence>
<evidence type="ECO:0000256" key="5">
    <source>
        <dbReference type="ARBA" id="ARBA00023125"/>
    </source>
</evidence>
<evidence type="ECO:0000256" key="4">
    <source>
        <dbReference type="ARBA" id="ARBA00023029"/>
    </source>
</evidence>
<dbReference type="InterPro" id="IPR049331">
    <property type="entry name" value="Top1B_N_bact"/>
</dbReference>
<comment type="catalytic activity">
    <reaction evidence="1">
        <text>ATP-independent breakage of single-stranded DNA, followed by passage and rejoining.</text>
        <dbReference type="EC" id="5.6.2.1"/>
    </reaction>
</comment>
<keyword evidence="10" id="KW-1185">Reference proteome</keyword>
<dbReference type="Pfam" id="PF01028">
    <property type="entry name" value="Topoisom_I"/>
    <property type="match status" value="1"/>
</dbReference>
<dbReference type="EC" id="5.6.2.1" evidence="3"/>
<comment type="similarity">
    <text evidence="2">Belongs to the type IB topoisomerase family.</text>
</comment>
<dbReference type="Proteomes" id="UP001208938">
    <property type="component" value="Unassembled WGS sequence"/>
</dbReference>
<evidence type="ECO:0000256" key="2">
    <source>
        <dbReference type="ARBA" id="ARBA00006645"/>
    </source>
</evidence>
<comment type="caution">
    <text evidence="9">The sequence shown here is derived from an EMBL/GenBank/DDBJ whole genome shotgun (WGS) entry which is preliminary data.</text>
</comment>
<feature type="domain" description="DNA topoisomerase I catalytic core eukaryotic-type" evidence="7">
    <location>
        <begin position="89"/>
        <end position="251"/>
    </location>
</feature>
<protein>
    <recommendedName>
        <fullName evidence="3">DNA topoisomerase</fullName>
        <ecNumber evidence="3">5.6.2.1</ecNumber>
    </recommendedName>
</protein>
<keyword evidence="5" id="KW-0238">DNA-binding</keyword>
<dbReference type="InterPro" id="IPR011010">
    <property type="entry name" value="DNA_brk_join_enz"/>
</dbReference>
<dbReference type="InterPro" id="IPR035447">
    <property type="entry name" value="DNA_topo_I_N_sf"/>
</dbReference>
<dbReference type="InterPro" id="IPR001631">
    <property type="entry name" value="TopoI"/>
</dbReference>
<dbReference type="InterPro" id="IPR013500">
    <property type="entry name" value="TopoI_cat_euk"/>
</dbReference>
<evidence type="ECO:0000256" key="3">
    <source>
        <dbReference type="ARBA" id="ARBA00012891"/>
    </source>
</evidence>
<evidence type="ECO:0000256" key="6">
    <source>
        <dbReference type="ARBA" id="ARBA00023235"/>
    </source>
</evidence>